<keyword evidence="7" id="KW-0963">Cytoplasm</keyword>
<organism evidence="8 9">
    <name type="scientific">Sphingomonas parva</name>
    <dbReference type="NCBI Taxonomy" id="2555898"/>
    <lineage>
        <taxon>Bacteria</taxon>
        <taxon>Pseudomonadati</taxon>
        <taxon>Pseudomonadota</taxon>
        <taxon>Alphaproteobacteria</taxon>
        <taxon>Sphingomonadales</taxon>
        <taxon>Sphingomonadaceae</taxon>
        <taxon>Sphingomonas</taxon>
    </lineage>
</organism>
<dbReference type="SUPFAM" id="SSF55486">
    <property type="entry name" value="Metalloproteases ('zincins'), catalytic domain"/>
    <property type="match status" value="1"/>
</dbReference>
<reference evidence="8 9" key="1">
    <citation type="submission" date="2019-03" db="EMBL/GenBank/DDBJ databases">
        <title>Genome sequence of Sphingomonas sp. 17J27-24.</title>
        <authorList>
            <person name="Kim M."/>
            <person name="Maeng S."/>
            <person name="Sathiyaraj S."/>
        </authorList>
    </citation>
    <scope>NUCLEOTIDE SEQUENCE [LARGE SCALE GENOMIC DNA]</scope>
    <source>
        <strain evidence="8 9">17J27-24</strain>
    </source>
</reference>
<accession>A0A4Y8ZLZ6</accession>
<dbReference type="InterPro" id="IPR023091">
    <property type="entry name" value="MetalPrtase_cat_dom_sf_prd"/>
</dbReference>
<dbReference type="PANTHER" id="PTHR46986">
    <property type="entry name" value="ENDORIBONUCLEASE YBEY, CHLOROPLASTIC"/>
    <property type="match status" value="1"/>
</dbReference>
<evidence type="ECO:0000313" key="8">
    <source>
        <dbReference type="EMBL" id="TFI56477.1"/>
    </source>
</evidence>
<evidence type="ECO:0000256" key="5">
    <source>
        <dbReference type="ARBA" id="ARBA00022801"/>
    </source>
</evidence>
<dbReference type="GO" id="GO:0006364">
    <property type="term" value="P:rRNA processing"/>
    <property type="evidence" value="ECO:0007669"/>
    <property type="project" value="UniProtKB-UniRule"/>
</dbReference>
<comment type="subcellular location">
    <subcellularLocation>
        <location evidence="7">Cytoplasm</location>
    </subcellularLocation>
</comment>
<dbReference type="InterPro" id="IPR002036">
    <property type="entry name" value="YbeY"/>
</dbReference>
<dbReference type="GO" id="GO:0008270">
    <property type="term" value="F:zinc ion binding"/>
    <property type="evidence" value="ECO:0007669"/>
    <property type="project" value="UniProtKB-UniRule"/>
</dbReference>
<dbReference type="GO" id="GO:0005737">
    <property type="term" value="C:cytoplasm"/>
    <property type="evidence" value="ECO:0007669"/>
    <property type="project" value="UniProtKB-SubCell"/>
</dbReference>
<feature type="binding site" evidence="7">
    <location>
        <position position="132"/>
    </location>
    <ligand>
        <name>Zn(2+)</name>
        <dbReference type="ChEBI" id="CHEBI:29105"/>
        <note>catalytic</note>
    </ligand>
</feature>
<keyword evidence="6 7" id="KW-0862">Zinc</keyword>
<feature type="binding site" evidence="7">
    <location>
        <position position="138"/>
    </location>
    <ligand>
        <name>Zn(2+)</name>
        <dbReference type="ChEBI" id="CHEBI:29105"/>
        <note>catalytic</note>
    </ligand>
</feature>
<name>A0A4Y8ZLZ6_9SPHN</name>
<dbReference type="Gene3D" id="3.40.390.30">
    <property type="entry name" value="Metalloproteases ('zincins'), catalytic domain"/>
    <property type="match status" value="1"/>
</dbReference>
<feature type="binding site" evidence="7">
    <location>
        <position position="128"/>
    </location>
    <ligand>
        <name>Zn(2+)</name>
        <dbReference type="ChEBI" id="CHEBI:29105"/>
        <note>catalytic</note>
    </ligand>
</feature>
<dbReference type="HAMAP" id="MF_00009">
    <property type="entry name" value="Endoribonucl_YbeY"/>
    <property type="match status" value="1"/>
</dbReference>
<comment type="similarity">
    <text evidence="1 7">Belongs to the endoribonuclease YbeY family.</text>
</comment>
<keyword evidence="5 7" id="KW-0378">Hydrolase</keyword>
<dbReference type="AlphaFoldDB" id="A0A4Y8ZLZ6"/>
<keyword evidence="7" id="KW-0690">Ribosome biogenesis</keyword>
<keyword evidence="9" id="KW-1185">Reference proteome</keyword>
<dbReference type="OrthoDB" id="9807740at2"/>
<dbReference type="GO" id="GO:0004222">
    <property type="term" value="F:metalloendopeptidase activity"/>
    <property type="evidence" value="ECO:0007669"/>
    <property type="project" value="InterPro"/>
</dbReference>
<dbReference type="EC" id="3.1.-.-" evidence="7"/>
<dbReference type="GO" id="GO:0004521">
    <property type="term" value="F:RNA endonuclease activity"/>
    <property type="evidence" value="ECO:0007669"/>
    <property type="project" value="UniProtKB-UniRule"/>
</dbReference>
<dbReference type="InterPro" id="IPR020549">
    <property type="entry name" value="YbeY_CS"/>
</dbReference>
<dbReference type="EMBL" id="SPDV01000073">
    <property type="protein sequence ID" value="TFI56477.1"/>
    <property type="molecule type" value="Genomic_DNA"/>
</dbReference>
<evidence type="ECO:0000256" key="4">
    <source>
        <dbReference type="ARBA" id="ARBA00022759"/>
    </source>
</evidence>
<dbReference type="NCBIfam" id="TIGR00043">
    <property type="entry name" value="rRNA maturation RNase YbeY"/>
    <property type="match status" value="1"/>
</dbReference>
<comment type="cofactor">
    <cofactor evidence="7">
        <name>Zn(2+)</name>
        <dbReference type="ChEBI" id="CHEBI:29105"/>
    </cofactor>
    <text evidence="7">Binds 1 zinc ion.</text>
</comment>
<dbReference type="Proteomes" id="UP000298213">
    <property type="component" value="Unassembled WGS sequence"/>
</dbReference>
<gene>
    <name evidence="7 8" type="primary">ybeY</name>
    <name evidence="8" type="ORF">E2493_19950</name>
</gene>
<proteinExistence type="inferred from homology"/>
<evidence type="ECO:0000256" key="3">
    <source>
        <dbReference type="ARBA" id="ARBA00022723"/>
    </source>
</evidence>
<keyword evidence="7" id="KW-0698">rRNA processing</keyword>
<dbReference type="PANTHER" id="PTHR46986:SF1">
    <property type="entry name" value="ENDORIBONUCLEASE YBEY, CHLOROPLASTIC"/>
    <property type="match status" value="1"/>
</dbReference>
<dbReference type="Pfam" id="PF02130">
    <property type="entry name" value="YbeY"/>
    <property type="match status" value="1"/>
</dbReference>
<evidence type="ECO:0000256" key="2">
    <source>
        <dbReference type="ARBA" id="ARBA00022722"/>
    </source>
</evidence>
<sequence>MILVESDTSGEWDSSSAWPALAEKSVRAAVAASDWADLIAAPLAVEVSVKFTGDDEVRTLNRDYRGKDKPTNVLSFPMLEAELLEAMVAAGAGEALLGDVVLARGVCAREADDKAVSIHDHACHLVVHGTLHLLGYDHEESDEEAEAMEETERRALASLGIADPYKEVRTQHDA</sequence>
<comment type="function">
    <text evidence="7">Single strand-specific metallo-endoribonuclease involved in late-stage 70S ribosome quality control and in maturation of the 3' terminus of the 16S rRNA.</text>
</comment>
<protein>
    <recommendedName>
        <fullName evidence="7">Endoribonuclease YbeY</fullName>
        <ecNumber evidence="7">3.1.-.-</ecNumber>
    </recommendedName>
</protein>
<keyword evidence="2 7" id="KW-0540">Nuclease</keyword>
<evidence type="ECO:0000256" key="1">
    <source>
        <dbReference type="ARBA" id="ARBA00010875"/>
    </source>
</evidence>
<dbReference type="RefSeq" id="WP_135090398.1">
    <property type="nucleotide sequence ID" value="NZ_SPDV01000073.1"/>
</dbReference>
<comment type="caution">
    <text evidence="8">The sequence shown here is derived from an EMBL/GenBank/DDBJ whole genome shotgun (WGS) entry which is preliminary data.</text>
</comment>
<evidence type="ECO:0000256" key="6">
    <source>
        <dbReference type="ARBA" id="ARBA00022833"/>
    </source>
</evidence>
<evidence type="ECO:0000256" key="7">
    <source>
        <dbReference type="HAMAP-Rule" id="MF_00009"/>
    </source>
</evidence>
<keyword evidence="4 7" id="KW-0255">Endonuclease</keyword>
<keyword evidence="3 7" id="KW-0479">Metal-binding</keyword>
<dbReference type="PROSITE" id="PS01306">
    <property type="entry name" value="UPF0054"/>
    <property type="match status" value="1"/>
</dbReference>
<evidence type="ECO:0000313" key="9">
    <source>
        <dbReference type="Proteomes" id="UP000298213"/>
    </source>
</evidence>